<dbReference type="InterPro" id="IPR022278">
    <property type="entry name" value="Pser_aminoTfrase"/>
</dbReference>
<dbReference type="Pfam" id="PF00266">
    <property type="entry name" value="Aminotran_5"/>
    <property type="match status" value="1"/>
</dbReference>
<evidence type="ECO:0000256" key="1">
    <source>
        <dbReference type="ARBA" id="ARBA00003483"/>
    </source>
</evidence>
<dbReference type="HAMAP" id="MF_00160">
    <property type="entry name" value="SerC_aminotrans_5"/>
    <property type="match status" value="1"/>
</dbReference>
<comment type="subcellular location">
    <subcellularLocation>
        <location evidence="11">Cytoplasm</location>
    </subcellularLocation>
</comment>
<evidence type="ECO:0000256" key="2">
    <source>
        <dbReference type="ARBA" id="ARBA00005099"/>
    </source>
</evidence>
<evidence type="ECO:0000256" key="10">
    <source>
        <dbReference type="ARBA" id="ARBA00049007"/>
    </source>
</evidence>
<keyword evidence="8 11" id="KW-0718">Serine biosynthesis</keyword>
<evidence type="ECO:0000256" key="5">
    <source>
        <dbReference type="ARBA" id="ARBA00022605"/>
    </source>
</evidence>
<keyword evidence="7 11" id="KW-0663">Pyridoxal phosphate</keyword>
<protein>
    <recommendedName>
        <fullName evidence="11">Phosphoserine aminotransferase</fullName>
        <ecNumber evidence="11">2.6.1.52</ecNumber>
    </recommendedName>
    <alternativeName>
        <fullName evidence="11">Phosphohydroxythreonine aminotransferase</fullName>
        <shortName evidence="11">PSAT</shortName>
    </alternativeName>
</protein>
<feature type="binding site" evidence="11">
    <location>
        <position position="170"/>
    </location>
    <ligand>
        <name>pyridoxal 5'-phosphate</name>
        <dbReference type="ChEBI" id="CHEBI:597326"/>
    </ligand>
</feature>
<evidence type="ECO:0000256" key="12">
    <source>
        <dbReference type="SAM" id="MobiDB-lite"/>
    </source>
</evidence>
<comment type="caution">
    <text evidence="11">Lacks conserved residue(s) required for the propagation of feature annotation.</text>
</comment>
<comment type="pathway">
    <text evidence="11">Cofactor biosynthesis; pyridoxine 5'-phosphate biosynthesis; pyridoxine 5'-phosphate from D-erythrose 4-phosphate: step 3/5.</text>
</comment>
<dbReference type="PIRSF" id="PIRSF000525">
    <property type="entry name" value="SerC"/>
    <property type="match status" value="1"/>
</dbReference>
<proteinExistence type="inferred from homology"/>
<comment type="catalytic activity">
    <reaction evidence="9 11">
        <text>4-(phosphooxy)-L-threonine + 2-oxoglutarate = (R)-3-hydroxy-2-oxo-4-phosphooxybutanoate + L-glutamate</text>
        <dbReference type="Rhea" id="RHEA:16573"/>
        <dbReference type="ChEBI" id="CHEBI:16810"/>
        <dbReference type="ChEBI" id="CHEBI:29985"/>
        <dbReference type="ChEBI" id="CHEBI:58452"/>
        <dbReference type="ChEBI" id="CHEBI:58538"/>
        <dbReference type="EC" id="2.6.1.52"/>
    </reaction>
</comment>
<evidence type="ECO:0000259" key="13">
    <source>
        <dbReference type="Pfam" id="PF00266"/>
    </source>
</evidence>
<evidence type="ECO:0000256" key="4">
    <source>
        <dbReference type="ARBA" id="ARBA00022576"/>
    </source>
</evidence>
<feature type="binding site" evidence="11">
    <location>
        <position position="193"/>
    </location>
    <ligand>
        <name>pyridoxal 5'-phosphate</name>
        <dbReference type="ChEBI" id="CHEBI:597326"/>
    </ligand>
</feature>
<keyword evidence="11" id="KW-0963">Cytoplasm</keyword>
<keyword evidence="11" id="KW-0664">Pyridoxine biosynthesis</keyword>
<evidence type="ECO:0000313" key="15">
    <source>
        <dbReference type="Proteomes" id="UP000199135"/>
    </source>
</evidence>
<feature type="region of interest" description="Disordered" evidence="12">
    <location>
        <begin position="363"/>
        <end position="387"/>
    </location>
</feature>
<evidence type="ECO:0000256" key="11">
    <source>
        <dbReference type="HAMAP-Rule" id="MF_00160"/>
    </source>
</evidence>
<accession>A0A1H6J5Z9</accession>
<keyword evidence="6 11" id="KW-0808">Transferase</keyword>
<dbReference type="InterPro" id="IPR015424">
    <property type="entry name" value="PyrdxlP-dep_Trfase"/>
</dbReference>
<sequence length="387" mass="41755">MPRAFNFSAGPSAIPEEVLREAAAEMLDYKGSGMSVMEMSHRSQAYQAIIDDAEATLRRIMAIPDNYRVLFMQGGATLQFAAVPMNLMRGRHAGYLVSGNWSKKAWLEACKYGQADVLASSEDTSFDRVPTLASPVDQGLDYVYLCQNETVYGTMYHDLPDTGGVPLVADLSSMFLSCPVDVSRYGLIFAGVQKNAGPAGNTIVIVRDDLLGDVPALGDVVPTYMGYRLQASKGSMYNTPNTWGIYLCGKVFHWIEESGGLVAMRERNWKKVNRLYDYLDQSALFSPLAQGPSRSIANVTFRAPSPELDAAFVAGAAERNIVGIKGHRVLGGLRASCYNAVPAKAIDALLAYMADFESTRADAADAADNPSNANANATSPSALPRSS</sequence>
<evidence type="ECO:0000256" key="7">
    <source>
        <dbReference type="ARBA" id="ARBA00022898"/>
    </source>
</evidence>
<dbReference type="NCBIfam" id="NF003764">
    <property type="entry name" value="PRK05355.1"/>
    <property type="match status" value="1"/>
</dbReference>
<comment type="subunit">
    <text evidence="11">Homodimer.</text>
</comment>
<dbReference type="Proteomes" id="UP000199135">
    <property type="component" value="Unassembled WGS sequence"/>
</dbReference>
<evidence type="ECO:0000256" key="9">
    <source>
        <dbReference type="ARBA" id="ARBA00047630"/>
    </source>
</evidence>
<organism evidence="14 15">
    <name type="scientific">Parafannyhessea umbonata</name>
    <dbReference type="NCBI Taxonomy" id="604330"/>
    <lineage>
        <taxon>Bacteria</taxon>
        <taxon>Bacillati</taxon>
        <taxon>Actinomycetota</taxon>
        <taxon>Coriobacteriia</taxon>
        <taxon>Coriobacteriales</taxon>
        <taxon>Atopobiaceae</taxon>
        <taxon>Parafannyhessea</taxon>
    </lineage>
</organism>
<feature type="binding site" evidence="11">
    <location>
        <position position="150"/>
    </location>
    <ligand>
        <name>pyridoxal 5'-phosphate</name>
        <dbReference type="ChEBI" id="CHEBI:597326"/>
    </ligand>
</feature>
<comment type="pathway">
    <text evidence="2 11">Amino-acid biosynthesis; L-serine biosynthesis; L-serine from 3-phospho-D-glycerate: step 2/3.</text>
</comment>
<dbReference type="RefSeq" id="WP_078686612.1">
    <property type="nucleotide sequence ID" value="NZ_FNWT01000005.1"/>
</dbReference>
<evidence type="ECO:0000256" key="8">
    <source>
        <dbReference type="ARBA" id="ARBA00023299"/>
    </source>
</evidence>
<comment type="function">
    <text evidence="1 11">Catalyzes the reversible conversion of 3-phosphohydroxypyruvate to phosphoserine and of 3-hydroxy-2-oxo-4-phosphonooxybutanoate to phosphohydroxythreonine.</text>
</comment>
<comment type="caution">
    <text evidence="14">The sequence shown here is derived from an EMBL/GenBank/DDBJ whole genome shotgun (WGS) entry which is preliminary data.</text>
</comment>
<feature type="binding site" evidence="11">
    <location>
        <position position="42"/>
    </location>
    <ligand>
        <name>L-glutamate</name>
        <dbReference type="ChEBI" id="CHEBI:29985"/>
    </ligand>
</feature>
<reference evidence="14 15" key="1">
    <citation type="submission" date="2016-10" db="EMBL/GenBank/DDBJ databases">
        <authorList>
            <person name="Varghese N."/>
            <person name="Submissions S."/>
        </authorList>
    </citation>
    <scope>NUCLEOTIDE SEQUENCE [LARGE SCALE GENOMIC DNA]</scope>
    <source>
        <strain evidence="14 15">WCP15</strain>
    </source>
</reference>
<dbReference type="InterPro" id="IPR015422">
    <property type="entry name" value="PyrdxlP-dep_Trfase_small"/>
</dbReference>
<dbReference type="PANTHER" id="PTHR43247">
    <property type="entry name" value="PHOSPHOSERINE AMINOTRANSFERASE"/>
    <property type="match status" value="1"/>
</dbReference>
<dbReference type="PANTHER" id="PTHR43247:SF1">
    <property type="entry name" value="PHOSPHOSERINE AMINOTRANSFERASE"/>
    <property type="match status" value="1"/>
</dbReference>
<keyword evidence="5 11" id="KW-0028">Amino-acid biosynthesis</keyword>
<dbReference type="SUPFAM" id="SSF53383">
    <property type="entry name" value="PLP-dependent transferases"/>
    <property type="match status" value="1"/>
</dbReference>
<evidence type="ECO:0000256" key="3">
    <source>
        <dbReference type="ARBA" id="ARBA00006904"/>
    </source>
</evidence>
<feature type="binding site" evidence="11">
    <location>
        <begin position="76"/>
        <end position="77"/>
    </location>
    <ligand>
        <name>pyridoxal 5'-phosphate</name>
        <dbReference type="ChEBI" id="CHEBI:597326"/>
    </ligand>
</feature>
<dbReference type="InterPro" id="IPR000192">
    <property type="entry name" value="Aminotrans_V_dom"/>
</dbReference>
<feature type="domain" description="Aminotransferase class V" evidence="13">
    <location>
        <begin position="5"/>
        <end position="349"/>
    </location>
</feature>
<dbReference type="Gene3D" id="3.90.1150.10">
    <property type="entry name" value="Aspartate Aminotransferase, domain 1"/>
    <property type="match status" value="1"/>
</dbReference>
<dbReference type="InterPro" id="IPR015421">
    <property type="entry name" value="PyrdxlP-dep_Trfase_major"/>
</dbReference>
<evidence type="ECO:0000313" key="14">
    <source>
        <dbReference type="EMBL" id="SEH54947.1"/>
    </source>
</evidence>
<comment type="similarity">
    <text evidence="3 11">Belongs to the class-V pyridoxal-phosphate-dependent aminotransferase family. SerC subfamily.</text>
</comment>
<comment type="cofactor">
    <cofactor evidence="11">
        <name>pyridoxal 5'-phosphate</name>
        <dbReference type="ChEBI" id="CHEBI:597326"/>
    </cofactor>
    <text evidence="11">Binds 1 pyridoxal phosphate per subunit.</text>
</comment>
<dbReference type="GO" id="GO:0008483">
    <property type="term" value="F:transaminase activity"/>
    <property type="evidence" value="ECO:0007669"/>
    <property type="project" value="UniProtKB-KW"/>
</dbReference>
<feature type="compositionally biased region" description="Low complexity" evidence="12">
    <location>
        <begin position="364"/>
        <end position="387"/>
    </location>
</feature>
<name>A0A1H6J5Z9_9ACTN</name>
<feature type="modified residue" description="N6-(pyridoxal phosphate)lysine" evidence="11">
    <location>
        <position position="194"/>
    </location>
</feature>
<keyword evidence="15" id="KW-1185">Reference proteome</keyword>
<dbReference type="Gene3D" id="3.40.640.10">
    <property type="entry name" value="Type I PLP-dependent aspartate aminotransferase-like (Major domain)"/>
    <property type="match status" value="1"/>
</dbReference>
<dbReference type="EC" id="2.6.1.52" evidence="11"/>
<keyword evidence="4 11" id="KW-0032">Aminotransferase</keyword>
<evidence type="ECO:0000256" key="6">
    <source>
        <dbReference type="ARBA" id="ARBA00022679"/>
    </source>
</evidence>
<gene>
    <name evidence="11" type="primary">serC</name>
    <name evidence="14" type="ORF">SAMN05216447_10585</name>
</gene>
<comment type="catalytic activity">
    <reaction evidence="10 11">
        <text>O-phospho-L-serine + 2-oxoglutarate = 3-phosphooxypyruvate + L-glutamate</text>
        <dbReference type="Rhea" id="RHEA:14329"/>
        <dbReference type="ChEBI" id="CHEBI:16810"/>
        <dbReference type="ChEBI" id="CHEBI:18110"/>
        <dbReference type="ChEBI" id="CHEBI:29985"/>
        <dbReference type="ChEBI" id="CHEBI:57524"/>
        <dbReference type="EC" id="2.6.1.52"/>
    </reaction>
</comment>
<feature type="binding site" evidence="11">
    <location>
        <begin position="238"/>
        <end position="239"/>
    </location>
    <ligand>
        <name>pyridoxal 5'-phosphate</name>
        <dbReference type="ChEBI" id="CHEBI:597326"/>
    </ligand>
</feature>
<feature type="binding site" evidence="11">
    <location>
        <position position="101"/>
    </location>
    <ligand>
        <name>pyridoxal 5'-phosphate</name>
        <dbReference type="ChEBI" id="CHEBI:597326"/>
    </ligand>
</feature>
<dbReference type="EMBL" id="FNWT01000005">
    <property type="protein sequence ID" value="SEH54947.1"/>
    <property type="molecule type" value="Genomic_DNA"/>
</dbReference>